<dbReference type="CDD" id="cd01846">
    <property type="entry name" value="fatty_acyltransferase_like"/>
    <property type="match status" value="1"/>
</dbReference>
<dbReference type="Pfam" id="PF00657">
    <property type="entry name" value="Lipase_GDSL"/>
    <property type="match status" value="1"/>
</dbReference>
<dbReference type="SUPFAM" id="SSF52266">
    <property type="entry name" value="SGNH hydrolase"/>
    <property type="match status" value="1"/>
</dbReference>
<feature type="chain" id="PRO_5003191873" evidence="2">
    <location>
        <begin position="22"/>
        <end position="370"/>
    </location>
</feature>
<dbReference type="InterPro" id="IPR051058">
    <property type="entry name" value="GDSL_Est/Lipase"/>
</dbReference>
<dbReference type="PANTHER" id="PTHR45648">
    <property type="entry name" value="GDSL LIPASE/ACYLHYDROLASE FAMILY PROTEIN (AFU_ORTHOLOGUE AFUA_4G14700)"/>
    <property type="match status" value="1"/>
</dbReference>
<organism evidence="4">
    <name type="scientific">Leptosphaeria maculans (strain JN3 / isolate v23.1.3 / race Av1-4-5-6-7-8)</name>
    <name type="common">Blackleg fungus</name>
    <name type="synonym">Phoma lingam</name>
    <dbReference type="NCBI Taxonomy" id="985895"/>
    <lineage>
        <taxon>Eukaryota</taxon>
        <taxon>Fungi</taxon>
        <taxon>Dikarya</taxon>
        <taxon>Ascomycota</taxon>
        <taxon>Pezizomycotina</taxon>
        <taxon>Dothideomycetes</taxon>
        <taxon>Pleosporomycetidae</taxon>
        <taxon>Pleosporales</taxon>
        <taxon>Pleosporineae</taxon>
        <taxon>Leptosphaeriaceae</taxon>
        <taxon>Plenodomus</taxon>
        <taxon>Plenodomus lingam/Leptosphaeria maculans species complex</taxon>
    </lineage>
</organism>
<dbReference type="PANTHER" id="PTHR45648:SF22">
    <property type="entry name" value="GDSL LIPASE_ACYLHYDROLASE FAMILY PROTEIN (AFU_ORTHOLOGUE AFUA_4G14700)"/>
    <property type="match status" value="1"/>
</dbReference>
<reference evidence="4" key="1">
    <citation type="journal article" date="2011" name="Nat. Commun.">
        <title>Effector diversification within compartments of the Leptosphaeria maculans genome affected by Repeat-Induced Point mutations.</title>
        <authorList>
            <person name="Rouxel T."/>
            <person name="Grandaubert J."/>
            <person name="Hane J.K."/>
            <person name="Hoede C."/>
            <person name="van de Wouw A.P."/>
            <person name="Couloux A."/>
            <person name="Dominguez V."/>
            <person name="Anthouard V."/>
            <person name="Bally P."/>
            <person name="Bourras S."/>
            <person name="Cozijnsen A.J."/>
            <person name="Ciuffetti L.M."/>
            <person name="Degrave A."/>
            <person name="Dilmaghani A."/>
            <person name="Duret L."/>
            <person name="Fudal I."/>
            <person name="Goodwin S.B."/>
            <person name="Gout L."/>
            <person name="Glaser N."/>
            <person name="Linglin J."/>
            <person name="Kema G.H.J."/>
            <person name="Lapalu N."/>
            <person name="Lawrence C.B."/>
            <person name="May K."/>
            <person name="Meyer M."/>
            <person name="Ollivier B."/>
            <person name="Poulain J."/>
            <person name="Schoch C.L."/>
            <person name="Simon A."/>
            <person name="Spatafora J.W."/>
            <person name="Stachowiak A."/>
            <person name="Turgeon B.G."/>
            <person name="Tyler B.M."/>
            <person name="Vincent D."/>
            <person name="Weissenbach J."/>
            <person name="Amselem J."/>
            <person name="Quesneville H."/>
            <person name="Oliver R.P."/>
            <person name="Wincker P."/>
            <person name="Balesdent M.-H."/>
            <person name="Howlett B.J."/>
        </authorList>
    </citation>
    <scope>NUCLEOTIDE SEQUENCE [LARGE SCALE GENOMIC DNA]</scope>
    <source>
        <strain evidence="4">JN3 / isolate v23.1.3 / race Av1-4-5-6-7-8</strain>
    </source>
</reference>
<dbReference type="STRING" id="985895.E4ZHF2"/>
<dbReference type="OrthoDB" id="1600564at2759"/>
<keyword evidence="4" id="KW-1185">Reference proteome</keyword>
<name>E4ZHF2_LEPMJ</name>
<evidence type="ECO:0000256" key="2">
    <source>
        <dbReference type="SAM" id="SignalP"/>
    </source>
</evidence>
<keyword evidence="2" id="KW-0732">Signal</keyword>
<dbReference type="Proteomes" id="UP000002668">
    <property type="component" value="Genome"/>
</dbReference>
<dbReference type="AlphaFoldDB" id="E4ZHF2"/>
<proteinExistence type="predicted"/>
<dbReference type="InterPro" id="IPR001087">
    <property type="entry name" value="GDSL"/>
</dbReference>
<keyword evidence="1 3" id="KW-0378">Hydrolase</keyword>
<dbReference type="InParanoid" id="E4ZHF2"/>
<sequence length="370" mass="40497">MKCDWTAKLLVANLAFAVSDARRAAQTWEEGTFKTLVTFGDSFTDENRLGYFINNNGSAPPVAWEQPIGLRTASGGLTWARYASIYANATLYNYAVSGAVCSNEVTPRTFSTINAPFPDIAGYELPAFLADSKALTQNGTRFFTGEPSSTVYAIWIGTNDLGNNAFLTDSQVAGKTLKDYTDCVYDQVLRLYQNGARNFVLLNLTPLDILPQYASPAMNGLPATQFFPDKPLFNASALHGRMQQSVSALNEIYAFRTPFAALADARYAGARFANFDVNRLLTHLYYNPAQYLNGTTPLNVQGVHRLCDAQSRNCTVSGDPDSFAWFDALHPSEQTNRVVAREFVRVVGGLTKPFGRQCTAETAQESGAIA</sequence>
<evidence type="ECO:0000313" key="4">
    <source>
        <dbReference type="Proteomes" id="UP000002668"/>
    </source>
</evidence>
<dbReference type="OMA" id="WHTERNT"/>
<dbReference type="InterPro" id="IPR036514">
    <property type="entry name" value="SGNH_hydro_sf"/>
</dbReference>
<evidence type="ECO:0000313" key="3">
    <source>
        <dbReference type="EMBL" id="CBX90722.1"/>
    </source>
</evidence>
<accession>E4ZHF2</accession>
<protein>
    <submittedName>
        <fullName evidence="3">Similar to GDSL lipase/acylhydrolase family protein</fullName>
    </submittedName>
</protein>
<dbReference type="eggNOG" id="ENOG502RY46">
    <property type="taxonomic scope" value="Eukaryota"/>
</dbReference>
<dbReference type="GeneID" id="13284695"/>
<evidence type="ECO:0000256" key="1">
    <source>
        <dbReference type="ARBA" id="ARBA00022801"/>
    </source>
</evidence>
<dbReference type="GO" id="GO:0016788">
    <property type="term" value="F:hydrolase activity, acting on ester bonds"/>
    <property type="evidence" value="ECO:0007669"/>
    <property type="project" value="InterPro"/>
</dbReference>
<gene>
    <name evidence="3" type="ORF">LEMA_P057560.1</name>
</gene>
<feature type="signal peptide" evidence="2">
    <location>
        <begin position="1"/>
        <end position="21"/>
    </location>
</feature>
<dbReference type="HOGENOM" id="CLU_015101_1_0_1"/>
<dbReference type="EMBL" id="FP929065">
    <property type="protein sequence ID" value="CBX90722.1"/>
    <property type="molecule type" value="Genomic_DNA"/>
</dbReference>
<dbReference type="VEuPathDB" id="FungiDB:LEMA_P057560.1"/>
<dbReference type="Gene3D" id="3.40.50.1110">
    <property type="entry name" value="SGNH hydrolase"/>
    <property type="match status" value="1"/>
</dbReference>